<dbReference type="EMBL" id="CP020569">
    <property type="protein sequence ID" value="ARF58782.1"/>
    <property type="molecule type" value="Genomic_DNA"/>
</dbReference>
<dbReference type="Pfam" id="PF14435">
    <property type="entry name" value="SUKH-4"/>
    <property type="match status" value="1"/>
</dbReference>
<dbReference type="KEGG" id="sgv:B1H19_35490"/>
<protein>
    <recommendedName>
        <fullName evidence="4">WD40 repeat domain-containing protein</fullName>
    </recommendedName>
</protein>
<name>A0A1V0U1G7_9ACTN</name>
<dbReference type="RefSeq" id="WP_083108974.1">
    <property type="nucleotide sequence ID" value="NZ_CP020569.1"/>
</dbReference>
<evidence type="ECO:0008006" key="4">
    <source>
        <dbReference type="Google" id="ProtNLM"/>
    </source>
</evidence>
<dbReference type="InterPro" id="IPR011047">
    <property type="entry name" value="Quinoprotein_ADH-like_sf"/>
</dbReference>
<evidence type="ECO:0000313" key="3">
    <source>
        <dbReference type="Proteomes" id="UP000192726"/>
    </source>
</evidence>
<feature type="region of interest" description="Disordered" evidence="1">
    <location>
        <begin position="1"/>
        <end position="25"/>
    </location>
</feature>
<dbReference type="Proteomes" id="UP000192726">
    <property type="component" value="Chromosome"/>
</dbReference>
<gene>
    <name evidence="2" type="ORF">B1H19_35490</name>
</gene>
<dbReference type="OrthoDB" id="4056888at2"/>
<dbReference type="SUPFAM" id="SSF50998">
    <property type="entry name" value="Quinoprotein alcohol dehydrogenase-like"/>
    <property type="match status" value="1"/>
</dbReference>
<proteinExistence type="predicted"/>
<keyword evidence="3" id="KW-1185">Reference proteome</keyword>
<dbReference type="AlphaFoldDB" id="A0A1V0U1G7"/>
<evidence type="ECO:0000256" key="1">
    <source>
        <dbReference type="SAM" id="MobiDB-lite"/>
    </source>
</evidence>
<accession>A0A1V0U1G7</accession>
<evidence type="ECO:0000313" key="2">
    <source>
        <dbReference type="EMBL" id="ARF58782.1"/>
    </source>
</evidence>
<reference evidence="2 3" key="1">
    <citation type="submission" date="2017-04" db="EMBL/GenBank/DDBJ databases">
        <title>Complete Genome Sequence of Streptomyces gilvosporeus F607, a Capable Producer of Natamycin.</title>
        <authorList>
            <person name="Zong G."/>
            <person name="Zhong C."/>
            <person name="Fu J."/>
            <person name="Qin R."/>
            <person name="Cao G."/>
        </authorList>
    </citation>
    <scope>NUCLEOTIDE SEQUENCE [LARGE SCALE GENOMIC DNA]</scope>
    <source>
        <strain evidence="2 3">F607</strain>
    </source>
</reference>
<dbReference type="InterPro" id="IPR025851">
    <property type="entry name" value="SUKH-4"/>
</dbReference>
<dbReference type="STRING" id="553510.B1H19_35490"/>
<organism evidence="2 3">
    <name type="scientific">Streptomyces gilvosporeus</name>
    <dbReference type="NCBI Taxonomy" id="553510"/>
    <lineage>
        <taxon>Bacteria</taxon>
        <taxon>Bacillati</taxon>
        <taxon>Actinomycetota</taxon>
        <taxon>Actinomycetes</taxon>
        <taxon>Kitasatosporales</taxon>
        <taxon>Streptomycetaceae</taxon>
        <taxon>Streptomyces</taxon>
    </lineage>
</organism>
<sequence length="569" mass="59639">MTSPFTPLWARLRPSDDATPRTWTSWPGPVIAAQTARHGSRTVYGSVSFTTPHRLHLVDARTGEKVAPPVLCDAGQDTFSLVAGPEALVAGGARDMVEPLSGVRRSYEASEADEAGAGDADNVGPVAAVVGSDEPVLVTVHPFQSIAFWDATAGDRLAVVPLDAMKSPERLCAGVVGGRLRAVVGEGAELCTYAADTGGVVARWTIADEASETRIVRMVWAQGAAGAPAVVLTADTGSRLRAWSPDTGEQLGEACPLPDRPLHLSAAVLHTQGGEVPVVACAYGDGVQLLRTDTGRVLLDLRPSARTRTAHLTSDGLLLLGTLDGPVALRLDTERLTAGPGHQAGHDTGHDVAVDLDLDLDAWQTAAVTDEDGSPDTSDHPSHADLVDLWGADQVILLAEDQVGADITGPNRDILCRVGLPLAPLPGLTLDQDLAEDGPAPLEEVGVGPADPDDPDARYVPEGLDGYYWLGSWHDDDLVLSPTGAVETVGAESDYQEALPVNSGLAAFVAFAYQYAVAALCQEPEYGTEAQEERAEALEHRLRAADPLAFAEHGSEHWADALSDLAAGM</sequence>